<dbReference type="SUPFAM" id="SSF55257">
    <property type="entry name" value="RBP11-like subunits of RNA polymerase"/>
    <property type="match status" value="1"/>
</dbReference>
<evidence type="ECO:0000256" key="7">
    <source>
        <dbReference type="ARBA" id="ARBA00031757"/>
    </source>
</evidence>
<dbReference type="STRING" id="10195.A0A3M7T0V7"/>
<evidence type="ECO:0000256" key="5">
    <source>
        <dbReference type="ARBA" id="ARBA00023242"/>
    </source>
</evidence>
<dbReference type="CDD" id="cd07029">
    <property type="entry name" value="RNAP_I_III_AC19"/>
    <property type="match status" value="1"/>
</dbReference>
<accession>A0A3M7T0V7</accession>
<dbReference type="GO" id="GO:0006362">
    <property type="term" value="P:transcription elongation by RNA polymerase I"/>
    <property type="evidence" value="ECO:0007669"/>
    <property type="project" value="TreeGrafter"/>
</dbReference>
<dbReference type="PANTHER" id="PTHR13946">
    <property type="entry name" value="DNA-DIRECTED RNA POLYMERASE I,II,III"/>
    <property type="match status" value="1"/>
</dbReference>
<dbReference type="InterPro" id="IPR036603">
    <property type="entry name" value="RBP11-like"/>
</dbReference>
<dbReference type="HAMAP" id="MF_00261">
    <property type="entry name" value="RNApol_arch_Rpo11"/>
    <property type="match status" value="1"/>
</dbReference>
<dbReference type="InterPro" id="IPR008193">
    <property type="entry name" value="RNA_pol_Rpb11_13-16kDa_CS"/>
</dbReference>
<evidence type="ECO:0000313" key="10">
    <source>
        <dbReference type="Proteomes" id="UP000276133"/>
    </source>
</evidence>
<dbReference type="GO" id="GO:0005666">
    <property type="term" value="C:RNA polymerase III complex"/>
    <property type="evidence" value="ECO:0007669"/>
    <property type="project" value="TreeGrafter"/>
</dbReference>
<evidence type="ECO:0000256" key="4">
    <source>
        <dbReference type="ARBA" id="ARBA00023163"/>
    </source>
</evidence>
<keyword evidence="9" id="KW-0548">Nucleotidyltransferase</keyword>
<dbReference type="GO" id="GO:0046983">
    <property type="term" value="F:protein dimerization activity"/>
    <property type="evidence" value="ECO:0007669"/>
    <property type="project" value="InterPro"/>
</dbReference>
<reference evidence="9 10" key="1">
    <citation type="journal article" date="2018" name="Sci. Rep.">
        <title>Genomic signatures of local adaptation to the degree of environmental predictability in rotifers.</title>
        <authorList>
            <person name="Franch-Gras L."/>
            <person name="Hahn C."/>
            <person name="Garcia-Roger E.M."/>
            <person name="Carmona M.J."/>
            <person name="Serra M."/>
            <person name="Gomez A."/>
        </authorList>
    </citation>
    <scope>NUCLEOTIDE SEQUENCE [LARGE SCALE GENOMIC DNA]</scope>
    <source>
        <strain evidence="9">HYR1</strain>
    </source>
</reference>
<evidence type="ECO:0000256" key="6">
    <source>
        <dbReference type="ARBA" id="ARBA00025751"/>
    </source>
</evidence>
<name>A0A3M7T0V7_BRAPC</name>
<comment type="subcellular location">
    <subcellularLocation>
        <location evidence="1">Nucleus</location>
    </subcellularLocation>
</comment>
<dbReference type="Proteomes" id="UP000276133">
    <property type="component" value="Unassembled WGS sequence"/>
</dbReference>
<comment type="caution">
    <text evidence="9">The sequence shown here is derived from an EMBL/GenBank/DDBJ whole genome shotgun (WGS) entry which is preliminary data.</text>
</comment>
<dbReference type="Pfam" id="PF13656">
    <property type="entry name" value="RNA_pol_L_2"/>
    <property type="match status" value="1"/>
</dbReference>
<dbReference type="Gene3D" id="3.30.1360.10">
    <property type="entry name" value="RNA polymerase, RBP11-like subunit"/>
    <property type="match status" value="1"/>
</dbReference>
<dbReference type="InterPro" id="IPR033898">
    <property type="entry name" value="RNAP_AC19"/>
</dbReference>
<dbReference type="AlphaFoldDB" id="A0A3M7T0V7"/>
<dbReference type="PROSITE" id="PS01154">
    <property type="entry name" value="RNA_POL_L_13KD"/>
    <property type="match status" value="1"/>
</dbReference>
<keyword evidence="10" id="KW-1185">Reference proteome</keyword>
<proteinExistence type="inferred from homology"/>
<dbReference type="GO" id="GO:0003677">
    <property type="term" value="F:DNA binding"/>
    <property type="evidence" value="ECO:0007669"/>
    <property type="project" value="InterPro"/>
</dbReference>
<evidence type="ECO:0000256" key="1">
    <source>
        <dbReference type="ARBA" id="ARBA00004123"/>
    </source>
</evidence>
<keyword evidence="3 9" id="KW-0240">DNA-directed RNA polymerase</keyword>
<evidence type="ECO:0000313" key="9">
    <source>
        <dbReference type="EMBL" id="RNA41585.1"/>
    </source>
</evidence>
<sequence length="106" mass="11953">MNSLNKIEIAQDGSTSDYSKTFTINNEDHTLANALRYMIMKNPNVVFCGYTVPHPSETKVNFKIQTNQTVTALEVLEKGLVDLQDVCKHVLTTFDNAVQDFQPMQV</sequence>
<dbReference type="InterPro" id="IPR022905">
    <property type="entry name" value="Rpo11-like"/>
</dbReference>
<keyword evidence="4" id="KW-0804">Transcription</keyword>
<dbReference type="GO" id="GO:0003899">
    <property type="term" value="F:DNA-directed RNA polymerase activity"/>
    <property type="evidence" value="ECO:0007669"/>
    <property type="project" value="InterPro"/>
</dbReference>
<dbReference type="OrthoDB" id="510325at2759"/>
<protein>
    <recommendedName>
        <fullName evidence="2">DNA-directed RNA polymerases I and III subunit RPAC2</fullName>
    </recommendedName>
    <alternativeName>
        <fullName evidence="7">DNA-directed RNA polymerase I subunit D</fullName>
    </alternativeName>
</protein>
<dbReference type="InterPro" id="IPR009025">
    <property type="entry name" value="RBP11-like_dimer"/>
</dbReference>
<dbReference type="EMBL" id="REGN01000480">
    <property type="protein sequence ID" value="RNA41585.1"/>
    <property type="molecule type" value="Genomic_DNA"/>
</dbReference>
<evidence type="ECO:0000259" key="8">
    <source>
        <dbReference type="Pfam" id="PF13656"/>
    </source>
</evidence>
<dbReference type="PANTHER" id="PTHR13946:SF28">
    <property type="entry name" value="DNA-DIRECTED RNA POLYMERASES I AND III SUBUNIT RPAC2"/>
    <property type="match status" value="1"/>
</dbReference>
<feature type="domain" description="DNA-directed RNA polymerase RBP11-like dimerisation" evidence="8">
    <location>
        <begin position="21"/>
        <end position="91"/>
    </location>
</feature>
<dbReference type="GO" id="GO:0006383">
    <property type="term" value="P:transcription by RNA polymerase III"/>
    <property type="evidence" value="ECO:0007669"/>
    <property type="project" value="TreeGrafter"/>
</dbReference>
<evidence type="ECO:0000256" key="3">
    <source>
        <dbReference type="ARBA" id="ARBA00022478"/>
    </source>
</evidence>
<gene>
    <name evidence="9" type="ORF">BpHYR1_003471</name>
</gene>
<dbReference type="GO" id="GO:0005736">
    <property type="term" value="C:RNA polymerase I complex"/>
    <property type="evidence" value="ECO:0007669"/>
    <property type="project" value="TreeGrafter"/>
</dbReference>
<dbReference type="FunFam" id="3.30.1360.10:FF:000006">
    <property type="entry name" value="DNA-directed RNA polymerases I and III subunit RPAC2"/>
    <property type="match status" value="1"/>
</dbReference>
<evidence type="ECO:0000256" key="2">
    <source>
        <dbReference type="ARBA" id="ARBA00022079"/>
    </source>
</evidence>
<comment type="similarity">
    <text evidence="6">Belongs to the archaeal Rpo11/eukaryotic RPB11/RPC19 RNA polymerase subunit family.</text>
</comment>
<keyword evidence="9" id="KW-0808">Transferase</keyword>
<keyword evidence="5" id="KW-0539">Nucleus</keyword>
<organism evidence="9 10">
    <name type="scientific">Brachionus plicatilis</name>
    <name type="common">Marine rotifer</name>
    <name type="synonym">Brachionus muelleri</name>
    <dbReference type="NCBI Taxonomy" id="10195"/>
    <lineage>
        <taxon>Eukaryota</taxon>
        <taxon>Metazoa</taxon>
        <taxon>Spiralia</taxon>
        <taxon>Gnathifera</taxon>
        <taxon>Rotifera</taxon>
        <taxon>Eurotatoria</taxon>
        <taxon>Monogononta</taxon>
        <taxon>Pseudotrocha</taxon>
        <taxon>Ploima</taxon>
        <taxon>Brachionidae</taxon>
        <taxon>Brachionus</taxon>
    </lineage>
</organism>